<name>A0A5C7I3E0_9ROSI</name>
<dbReference type="Pfam" id="PF00076">
    <property type="entry name" value="RRM_1"/>
    <property type="match status" value="2"/>
</dbReference>
<sequence>MATTTGCLTSSSSSSLFPNDKTKITAPTLPKRFVSFSSSLHNFRYPKLSSLSLSLSLSNPARPCTVFAVVDEEAVVVGDEINGEDVTEEKENIKDDVVLAEEAKKKARPCELYVCNLPRSWDISELLETFKPFGTVISVEVSRNSETGISRGSGYVTMGSINSAKNAIAALDGSDVDGREMRVKFSVDMISKSDRRNPEALNSSPKKTFIYESPHKLYLGNLAWATKPEELRNHFSQFGTVVSARVLYDRKGVKNRVFAFISFSTAAECDAALSLNGTVSAGGESTTEVAEMNNRDAVVALLESSTSESSATTPENKGQYLSRWRNRVGNNDEPADAGDTWVLVAGVF</sequence>
<dbReference type="GO" id="GO:1901259">
    <property type="term" value="P:chloroplast rRNA processing"/>
    <property type="evidence" value="ECO:0007669"/>
    <property type="project" value="TreeGrafter"/>
</dbReference>
<feature type="domain" description="RRM" evidence="3">
    <location>
        <begin position="215"/>
        <end position="292"/>
    </location>
</feature>
<gene>
    <name evidence="4" type="ORF">EZV62_010100</name>
</gene>
<feature type="domain" description="RRM" evidence="3">
    <location>
        <begin position="110"/>
        <end position="188"/>
    </location>
</feature>
<dbReference type="PANTHER" id="PTHR48025">
    <property type="entry name" value="OS02G0815200 PROTEIN"/>
    <property type="match status" value="1"/>
</dbReference>
<dbReference type="InterPro" id="IPR000504">
    <property type="entry name" value="RRM_dom"/>
</dbReference>
<dbReference type="InterPro" id="IPR012677">
    <property type="entry name" value="Nucleotide-bd_a/b_plait_sf"/>
</dbReference>
<dbReference type="PROSITE" id="PS50102">
    <property type="entry name" value="RRM"/>
    <property type="match status" value="2"/>
</dbReference>
<dbReference type="EMBL" id="VAHF01000004">
    <property type="protein sequence ID" value="TXG63106.1"/>
    <property type="molecule type" value="Genomic_DNA"/>
</dbReference>
<comment type="caution">
    <text evidence="4">The sequence shown here is derived from an EMBL/GenBank/DDBJ whole genome shotgun (WGS) entry which is preliminary data.</text>
</comment>
<dbReference type="GO" id="GO:0009535">
    <property type="term" value="C:chloroplast thylakoid membrane"/>
    <property type="evidence" value="ECO:0007669"/>
    <property type="project" value="TreeGrafter"/>
</dbReference>
<evidence type="ECO:0000313" key="4">
    <source>
        <dbReference type="EMBL" id="TXG63106.1"/>
    </source>
</evidence>
<dbReference type="InterPro" id="IPR035979">
    <property type="entry name" value="RBD_domain_sf"/>
</dbReference>
<dbReference type="SUPFAM" id="SSF54928">
    <property type="entry name" value="RNA-binding domain, RBD"/>
    <property type="match status" value="2"/>
</dbReference>
<evidence type="ECO:0000256" key="2">
    <source>
        <dbReference type="PROSITE-ProRule" id="PRU00176"/>
    </source>
</evidence>
<accession>A0A5C7I3E0</accession>
<proteinExistence type="predicted"/>
<dbReference type="GO" id="GO:0003729">
    <property type="term" value="F:mRNA binding"/>
    <property type="evidence" value="ECO:0007669"/>
    <property type="project" value="TreeGrafter"/>
</dbReference>
<organism evidence="4 5">
    <name type="scientific">Acer yangbiense</name>
    <dbReference type="NCBI Taxonomy" id="1000413"/>
    <lineage>
        <taxon>Eukaryota</taxon>
        <taxon>Viridiplantae</taxon>
        <taxon>Streptophyta</taxon>
        <taxon>Embryophyta</taxon>
        <taxon>Tracheophyta</taxon>
        <taxon>Spermatophyta</taxon>
        <taxon>Magnoliopsida</taxon>
        <taxon>eudicotyledons</taxon>
        <taxon>Gunneridae</taxon>
        <taxon>Pentapetalae</taxon>
        <taxon>rosids</taxon>
        <taxon>malvids</taxon>
        <taxon>Sapindales</taxon>
        <taxon>Sapindaceae</taxon>
        <taxon>Hippocastanoideae</taxon>
        <taxon>Acereae</taxon>
        <taxon>Acer</taxon>
    </lineage>
</organism>
<protein>
    <recommendedName>
        <fullName evidence="3">RRM domain-containing protein</fullName>
    </recommendedName>
</protein>
<dbReference type="PANTHER" id="PTHR48025:SF7">
    <property type="entry name" value="RNA-BINDING (RRM_RBD_RNP MOTIFS) FAMILY PROTEIN"/>
    <property type="match status" value="1"/>
</dbReference>
<dbReference type="InterPro" id="IPR050502">
    <property type="entry name" value="Euk_RNA-bind_prot"/>
</dbReference>
<keyword evidence="5" id="KW-1185">Reference proteome</keyword>
<evidence type="ECO:0000259" key="3">
    <source>
        <dbReference type="PROSITE" id="PS50102"/>
    </source>
</evidence>
<reference evidence="5" key="1">
    <citation type="journal article" date="2019" name="Gigascience">
        <title>De novo genome assembly of the endangered Acer yangbiense, a plant species with extremely small populations endemic to Yunnan Province, China.</title>
        <authorList>
            <person name="Yang J."/>
            <person name="Wariss H.M."/>
            <person name="Tao L."/>
            <person name="Zhang R."/>
            <person name="Yun Q."/>
            <person name="Hollingsworth P."/>
            <person name="Dao Z."/>
            <person name="Luo G."/>
            <person name="Guo H."/>
            <person name="Ma Y."/>
            <person name="Sun W."/>
        </authorList>
    </citation>
    <scope>NUCLEOTIDE SEQUENCE [LARGE SCALE GENOMIC DNA]</scope>
    <source>
        <strain evidence="5">cv. Malutang</strain>
    </source>
</reference>
<keyword evidence="1 2" id="KW-0694">RNA-binding</keyword>
<evidence type="ECO:0000256" key="1">
    <source>
        <dbReference type="ARBA" id="ARBA00022884"/>
    </source>
</evidence>
<dbReference type="SMART" id="SM00360">
    <property type="entry name" value="RRM"/>
    <property type="match status" value="2"/>
</dbReference>
<dbReference type="AlphaFoldDB" id="A0A5C7I3E0"/>
<evidence type="ECO:0000313" key="5">
    <source>
        <dbReference type="Proteomes" id="UP000323000"/>
    </source>
</evidence>
<dbReference type="OrthoDB" id="439808at2759"/>
<dbReference type="Gene3D" id="3.30.70.330">
    <property type="match status" value="2"/>
</dbReference>
<dbReference type="Proteomes" id="UP000323000">
    <property type="component" value="Chromosome 4"/>
</dbReference>